<protein>
    <submittedName>
        <fullName evidence="4">Single-stranded DNA-binding protein</fullName>
    </submittedName>
</protein>
<dbReference type="GO" id="GO:0003677">
    <property type="term" value="F:DNA binding"/>
    <property type="evidence" value="ECO:0007669"/>
    <property type="project" value="UniProtKB-KW"/>
</dbReference>
<dbReference type="InterPro" id="IPR000424">
    <property type="entry name" value="Primosome_PriB/ssb"/>
</dbReference>
<evidence type="ECO:0000313" key="5">
    <source>
        <dbReference type="Proteomes" id="UP001551695"/>
    </source>
</evidence>
<dbReference type="Gene3D" id="2.40.50.140">
    <property type="entry name" value="Nucleic acid-binding proteins"/>
    <property type="match status" value="1"/>
</dbReference>
<proteinExistence type="predicted"/>
<dbReference type="PROSITE" id="PS50935">
    <property type="entry name" value="SSB"/>
    <property type="match status" value="1"/>
</dbReference>
<organism evidence="4 5">
    <name type="scientific">Nocardia aurea</name>
    <dbReference type="NCBI Taxonomy" id="2144174"/>
    <lineage>
        <taxon>Bacteria</taxon>
        <taxon>Bacillati</taxon>
        <taxon>Actinomycetota</taxon>
        <taxon>Actinomycetes</taxon>
        <taxon>Mycobacteriales</taxon>
        <taxon>Nocardiaceae</taxon>
        <taxon>Nocardia</taxon>
    </lineage>
</organism>
<dbReference type="Proteomes" id="UP001551695">
    <property type="component" value="Unassembled WGS sequence"/>
</dbReference>
<keyword evidence="5" id="KW-1185">Reference proteome</keyword>
<gene>
    <name evidence="4" type="ORF">AB0I48_01095</name>
</gene>
<name>A0ABV3FL45_9NOCA</name>
<accession>A0ABV3FL45</accession>
<evidence type="ECO:0000256" key="3">
    <source>
        <dbReference type="SAM" id="MobiDB-lite"/>
    </source>
</evidence>
<feature type="compositionally biased region" description="Basic and acidic residues" evidence="3">
    <location>
        <begin position="134"/>
        <end position="145"/>
    </location>
</feature>
<dbReference type="CDD" id="cd04496">
    <property type="entry name" value="SSB_OBF"/>
    <property type="match status" value="1"/>
</dbReference>
<dbReference type="RefSeq" id="WP_357779206.1">
    <property type="nucleotide sequence ID" value="NZ_JBFAKC010000001.1"/>
</dbReference>
<dbReference type="Pfam" id="PF00436">
    <property type="entry name" value="SSB"/>
    <property type="match status" value="1"/>
</dbReference>
<feature type="region of interest" description="Disordered" evidence="3">
    <location>
        <begin position="119"/>
        <end position="173"/>
    </location>
</feature>
<dbReference type="SUPFAM" id="SSF50249">
    <property type="entry name" value="Nucleic acid-binding proteins"/>
    <property type="match status" value="1"/>
</dbReference>
<evidence type="ECO:0000256" key="2">
    <source>
        <dbReference type="PROSITE-ProRule" id="PRU00252"/>
    </source>
</evidence>
<keyword evidence="1 2" id="KW-0238">DNA-binding</keyword>
<dbReference type="InterPro" id="IPR012340">
    <property type="entry name" value="NA-bd_OB-fold"/>
</dbReference>
<evidence type="ECO:0000313" key="4">
    <source>
        <dbReference type="EMBL" id="MEV0706140.1"/>
    </source>
</evidence>
<evidence type="ECO:0000256" key="1">
    <source>
        <dbReference type="ARBA" id="ARBA00023125"/>
    </source>
</evidence>
<comment type="caution">
    <text evidence="4">The sequence shown here is derived from an EMBL/GenBank/DDBJ whole genome shotgun (WGS) entry which is preliminary data.</text>
</comment>
<reference evidence="4 5" key="1">
    <citation type="submission" date="2024-06" db="EMBL/GenBank/DDBJ databases">
        <title>The Natural Products Discovery Center: Release of the First 8490 Sequenced Strains for Exploring Actinobacteria Biosynthetic Diversity.</title>
        <authorList>
            <person name="Kalkreuter E."/>
            <person name="Kautsar S.A."/>
            <person name="Yang D."/>
            <person name="Bader C.D."/>
            <person name="Teijaro C.N."/>
            <person name="Fluegel L."/>
            <person name="Davis C.M."/>
            <person name="Simpson J.R."/>
            <person name="Lauterbach L."/>
            <person name="Steele A.D."/>
            <person name="Gui C."/>
            <person name="Meng S."/>
            <person name="Li G."/>
            <person name="Viehrig K."/>
            <person name="Ye F."/>
            <person name="Su P."/>
            <person name="Kiefer A.F."/>
            <person name="Nichols A."/>
            <person name="Cepeda A.J."/>
            <person name="Yan W."/>
            <person name="Fan B."/>
            <person name="Jiang Y."/>
            <person name="Adhikari A."/>
            <person name="Zheng C.-J."/>
            <person name="Schuster L."/>
            <person name="Cowan T.M."/>
            <person name="Smanski M.J."/>
            <person name="Chevrette M.G."/>
            <person name="De Carvalho L.P.S."/>
            <person name="Shen B."/>
        </authorList>
    </citation>
    <scope>NUCLEOTIDE SEQUENCE [LARGE SCALE GENOMIC DNA]</scope>
    <source>
        <strain evidence="4 5">NPDC050403</strain>
    </source>
</reference>
<dbReference type="EMBL" id="JBFAKC010000001">
    <property type="protein sequence ID" value="MEV0706140.1"/>
    <property type="molecule type" value="Genomic_DNA"/>
</dbReference>
<sequence>MYEAMATVIGTVVTHPAKRDLNTGEQVLTFRMASNSRRFDQATGTWVDNGTLFLTVSCWRRLVAGVEESIRRGDPVVVYGQLRSHEYRTRDGVERRDLEMRASAVGPDLGRCTARIARRSTAETGTESQGVIRGAEDRSSAESESRLGSGVGETAVAVVSPSTQRPEREPLEV</sequence>